<sequence length="155" mass="18038">MRHPYEAKTPGEEEIALKKLEKTTSLIIHNGLLTPWFSKLGQVVTKRQYGKVIHTFKMIRYVYKRDKDQVSNSRTNGRLCKKGVNHIRFEYSKLVMCRYKVLELVMKKLLNQTDTAEFVVAFAGIQDAIHLIGEQKKLKKAVPDSFFEGIRIRII</sequence>
<evidence type="ECO:0000313" key="2">
    <source>
        <dbReference type="Proteomes" id="UP000823674"/>
    </source>
</evidence>
<protein>
    <submittedName>
        <fullName evidence="1">Uncharacterized protein</fullName>
    </submittedName>
</protein>
<dbReference type="Proteomes" id="UP000823674">
    <property type="component" value="Chromosome A09"/>
</dbReference>
<proteinExistence type="predicted"/>
<accession>A0ABQ7LG53</accession>
<gene>
    <name evidence="1" type="primary">A09p052330.1_BraROA</name>
    <name evidence="1" type="ORF">IGI04_037019</name>
</gene>
<dbReference type="EMBL" id="JADBGQ010000008">
    <property type="protein sequence ID" value="KAG5385549.1"/>
    <property type="molecule type" value="Genomic_DNA"/>
</dbReference>
<name>A0ABQ7LG53_BRACM</name>
<organism evidence="1 2">
    <name type="scientific">Brassica rapa subsp. trilocularis</name>
    <dbReference type="NCBI Taxonomy" id="1813537"/>
    <lineage>
        <taxon>Eukaryota</taxon>
        <taxon>Viridiplantae</taxon>
        <taxon>Streptophyta</taxon>
        <taxon>Embryophyta</taxon>
        <taxon>Tracheophyta</taxon>
        <taxon>Spermatophyta</taxon>
        <taxon>Magnoliopsida</taxon>
        <taxon>eudicotyledons</taxon>
        <taxon>Gunneridae</taxon>
        <taxon>Pentapetalae</taxon>
        <taxon>rosids</taxon>
        <taxon>malvids</taxon>
        <taxon>Brassicales</taxon>
        <taxon>Brassicaceae</taxon>
        <taxon>Brassiceae</taxon>
        <taxon>Brassica</taxon>
    </lineage>
</organism>
<keyword evidence="2" id="KW-1185">Reference proteome</keyword>
<evidence type="ECO:0000313" key="1">
    <source>
        <dbReference type="EMBL" id="KAG5385549.1"/>
    </source>
</evidence>
<reference evidence="1 2" key="1">
    <citation type="submission" date="2021-03" db="EMBL/GenBank/DDBJ databases">
        <authorList>
            <person name="King G.J."/>
            <person name="Bancroft I."/>
            <person name="Baten A."/>
            <person name="Bloomfield J."/>
            <person name="Borpatragohain P."/>
            <person name="He Z."/>
            <person name="Irish N."/>
            <person name="Irwin J."/>
            <person name="Liu K."/>
            <person name="Mauleon R.P."/>
            <person name="Moore J."/>
            <person name="Morris R."/>
            <person name="Ostergaard L."/>
            <person name="Wang B."/>
            <person name="Wells R."/>
        </authorList>
    </citation>
    <scope>NUCLEOTIDE SEQUENCE [LARGE SCALE GENOMIC DNA]</scope>
    <source>
        <strain evidence="1">R-o-18</strain>
        <tissue evidence="1">Leaf</tissue>
    </source>
</reference>
<comment type="caution">
    <text evidence="1">The sequence shown here is derived from an EMBL/GenBank/DDBJ whole genome shotgun (WGS) entry which is preliminary data.</text>
</comment>